<dbReference type="NCBIfam" id="TIGR00641">
    <property type="entry name" value="acid_CoA_mut_N"/>
    <property type="match status" value="1"/>
</dbReference>
<dbReference type="RefSeq" id="WP_006523678.1">
    <property type="nucleotide sequence ID" value="NC_021184.1"/>
</dbReference>
<sequence length="546" mass="61685">MKNNNSIYSTYLEGEKLGRIETPSGIPIKDVYFPAHINNLNYDNDLGKPGEFPFTRGVYPNMYRGRFWTRRFQVGFGTPQETNERLKFLFKEGQTGFTMTIDLPTSYGFDSDDPISEGEVGVTGVAISTVEDLEAIFNGFSPDQVSCSLSIRPPVSAVTLSMLAVLADRRGIPYKNIIGTQQNDPFYQMSGGPLQTTTQFFPLDGIIRLNQDIIEFMAKNFPKLNWMVTNAYNLRETGITAVQEGAFALSHAFNIFELAVSRGLNVDEFAPRASFFCSCGIDFFEEIAKFRAMRRIYARTMKERFGAKNERSWKFRSSVQTAGNSLTTQQPFNNVIRTTMEALASIFGGLQSIQVASYDEGLGLPTEESSRIALRVQQIIGYETGVTQTVDPLAGSYYLESLTKEMEENILELMEKVESRGGMIECIRSGWLENEILRARVKNQREIENDEKVLVGVNKFKVEEEPEIKIHSIRSDEWGAARAAYLKEYRANREQKRVAETLKNVELNMKTSKNMISIIMEALKARATMGEIHQAMRDATGFKIQL</sequence>
<proteinExistence type="predicted"/>
<protein>
    <submittedName>
        <fullName evidence="3">Methylmalonyl-CoA mutase family protein</fullName>
    </submittedName>
</protein>
<accession>R4KBU1</accession>
<dbReference type="InterPro" id="IPR016176">
    <property type="entry name" value="Cbl-dep_enz_cat"/>
</dbReference>
<feature type="domain" description="Methylmalonyl-CoA mutase alpha/beta chain catalytic" evidence="2">
    <location>
        <begin position="22"/>
        <end position="541"/>
    </location>
</feature>
<dbReference type="InterPro" id="IPR006098">
    <property type="entry name" value="MMCoA_mutase_a_cat"/>
</dbReference>
<dbReference type="InterPro" id="IPR006099">
    <property type="entry name" value="MeMalonylCoA_mutase_a/b_cat"/>
</dbReference>
<keyword evidence="4" id="KW-1185">Reference proteome</keyword>
<dbReference type="OrthoDB" id="9762378at2"/>
<evidence type="ECO:0000313" key="4">
    <source>
        <dbReference type="Proteomes" id="UP000013520"/>
    </source>
</evidence>
<reference evidence="3 4" key="1">
    <citation type="submission" date="2012-01" db="EMBL/GenBank/DDBJ databases">
        <title>Complete sequence of Desulfotomaculum gibsoniae DSM 7213.</title>
        <authorList>
            <consortium name="US DOE Joint Genome Institute"/>
            <person name="Lucas S."/>
            <person name="Han J."/>
            <person name="Lapidus A."/>
            <person name="Cheng J.-F."/>
            <person name="Goodwin L."/>
            <person name="Pitluck S."/>
            <person name="Peters L."/>
            <person name="Ovchinnikova G."/>
            <person name="Teshima H."/>
            <person name="Detter J.C."/>
            <person name="Han C."/>
            <person name="Tapia R."/>
            <person name="Land M."/>
            <person name="Hauser L."/>
            <person name="Kyrpides N."/>
            <person name="Ivanova N."/>
            <person name="Pagani I."/>
            <person name="Parshina S."/>
            <person name="Plugge C."/>
            <person name="Muyzer G."/>
            <person name="Kuever J."/>
            <person name="Ivanova A."/>
            <person name="Nazina T."/>
            <person name="Klenk H.-P."/>
            <person name="Brambilla E."/>
            <person name="Spring S."/>
            <person name="Stams A.F."/>
            <person name="Woyke T."/>
        </authorList>
    </citation>
    <scope>NUCLEOTIDE SEQUENCE [LARGE SCALE GENOMIC DNA]</scope>
    <source>
        <strain evidence="3 4">DSM 7213</strain>
    </source>
</reference>
<dbReference type="GO" id="GO:0031419">
    <property type="term" value="F:cobalamin binding"/>
    <property type="evidence" value="ECO:0007669"/>
    <property type="project" value="InterPro"/>
</dbReference>
<dbReference type="KEGG" id="dgi:Desgi_1139"/>
<dbReference type="STRING" id="767817.Desgi_1139"/>
<dbReference type="Pfam" id="PF01642">
    <property type="entry name" value="MM_CoA_mutase"/>
    <property type="match status" value="1"/>
</dbReference>
<dbReference type="EMBL" id="CP003273">
    <property type="protein sequence ID" value="AGL00663.1"/>
    <property type="molecule type" value="Genomic_DNA"/>
</dbReference>
<keyword evidence="1" id="KW-0413">Isomerase</keyword>
<dbReference type="Proteomes" id="UP000013520">
    <property type="component" value="Chromosome"/>
</dbReference>
<dbReference type="eggNOG" id="COG1884">
    <property type="taxonomic scope" value="Bacteria"/>
</dbReference>
<evidence type="ECO:0000313" key="3">
    <source>
        <dbReference type="EMBL" id="AGL00663.1"/>
    </source>
</evidence>
<dbReference type="Gene3D" id="3.20.20.240">
    <property type="entry name" value="Methylmalonyl-CoA mutase"/>
    <property type="match status" value="1"/>
</dbReference>
<dbReference type="SUPFAM" id="SSF51703">
    <property type="entry name" value="Cobalamin (vitamin B12)-dependent enzymes"/>
    <property type="match status" value="1"/>
</dbReference>
<dbReference type="PANTHER" id="PTHR48101:SF1">
    <property type="entry name" value="METHYLMALONYL-COA MUTASE, LARGE SUBUNIT"/>
    <property type="match status" value="1"/>
</dbReference>
<gene>
    <name evidence="3" type="ORF">Desgi_1139</name>
</gene>
<dbReference type="HOGENOM" id="CLU_009523_5_1_9"/>
<evidence type="ECO:0000259" key="2">
    <source>
        <dbReference type="Pfam" id="PF01642"/>
    </source>
</evidence>
<dbReference type="GO" id="GO:0004494">
    <property type="term" value="F:methylmalonyl-CoA mutase activity"/>
    <property type="evidence" value="ECO:0007669"/>
    <property type="project" value="InterPro"/>
</dbReference>
<name>R4KBU1_9FIRM</name>
<organism evidence="3 4">
    <name type="scientific">Desulfoscipio gibsoniae DSM 7213</name>
    <dbReference type="NCBI Taxonomy" id="767817"/>
    <lineage>
        <taxon>Bacteria</taxon>
        <taxon>Bacillati</taxon>
        <taxon>Bacillota</taxon>
        <taxon>Clostridia</taxon>
        <taxon>Eubacteriales</taxon>
        <taxon>Desulfallaceae</taxon>
        <taxon>Desulfoscipio</taxon>
    </lineage>
</organism>
<evidence type="ECO:0000256" key="1">
    <source>
        <dbReference type="ARBA" id="ARBA00023235"/>
    </source>
</evidence>
<dbReference type="AlphaFoldDB" id="R4KBU1"/>
<dbReference type="PANTHER" id="PTHR48101">
    <property type="entry name" value="METHYLMALONYL-COA MUTASE, MITOCHONDRIAL-RELATED"/>
    <property type="match status" value="1"/>
</dbReference>